<dbReference type="RefSeq" id="WP_158005275.1">
    <property type="nucleotide sequence ID" value="NZ_RCCT01000003.1"/>
</dbReference>
<dbReference type="Pfam" id="PF08241">
    <property type="entry name" value="Methyltransf_11"/>
    <property type="match status" value="1"/>
</dbReference>
<evidence type="ECO:0000313" key="4">
    <source>
        <dbReference type="Proteomes" id="UP000271700"/>
    </source>
</evidence>
<reference evidence="3 4" key="1">
    <citation type="submission" date="2018-10" db="EMBL/GenBank/DDBJ databases">
        <title>Genomic Encyclopedia of Archaeal and Bacterial Type Strains, Phase II (KMG-II): from individual species to whole genera.</title>
        <authorList>
            <person name="Goeker M."/>
        </authorList>
    </citation>
    <scope>NUCLEOTIDE SEQUENCE [LARGE SCALE GENOMIC DNA]</scope>
    <source>
        <strain evidence="3 4">DSM 29317</strain>
    </source>
</reference>
<dbReference type="STRING" id="981384.GCA_000192475_01408"/>
<comment type="caution">
    <text evidence="3">The sequence shown here is derived from an EMBL/GenBank/DDBJ whole genome shotgun (WGS) entry which is preliminary data.</text>
</comment>
<dbReference type="InterPro" id="IPR050447">
    <property type="entry name" value="Erg6_SMT_methyltransf"/>
</dbReference>
<keyword evidence="3" id="KW-0489">Methyltransferase</keyword>
<feature type="domain" description="Methyltransferase type 11" evidence="2">
    <location>
        <begin position="9"/>
        <end position="71"/>
    </location>
</feature>
<dbReference type="SUPFAM" id="SSF53335">
    <property type="entry name" value="S-adenosyl-L-methionine-dependent methyltransferases"/>
    <property type="match status" value="1"/>
</dbReference>
<evidence type="ECO:0000256" key="1">
    <source>
        <dbReference type="ARBA" id="ARBA00022679"/>
    </source>
</evidence>
<organism evidence="3 4">
    <name type="scientific">Ruegeria conchae</name>
    <dbReference type="NCBI Taxonomy" id="981384"/>
    <lineage>
        <taxon>Bacteria</taxon>
        <taxon>Pseudomonadati</taxon>
        <taxon>Pseudomonadota</taxon>
        <taxon>Alphaproteobacteria</taxon>
        <taxon>Rhodobacterales</taxon>
        <taxon>Roseobacteraceae</taxon>
        <taxon>Ruegeria</taxon>
    </lineage>
</organism>
<dbReference type="Proteomes" id="UP000271700">
    <property type="component" value="Unassembled WGS sequence"/>
</dbReference>
<proteinExistence type="predicted"/>
<evidence type="ECO:0000313" key="3">
    <source>
        <dbReference type="EMBL" id="RLK07290.1"/>
    </source>
</evidence>
<protein>
    <submittedName>
        <fullName evidence="3">Methyltransferase family protein</fullName>
    </submittedName>
</protein>
<dbReference type="GO" id="GO:0032259">
    <property type="term" value="P:methylation"/>
    <property type="evidence" value="ECO:0007669"/>
    <property type="project" value="UniProtKB-KW"/>
</dbReference>
<dbReference type="AlphaFoldDB" id="A0A497ZF13"/>
<dbReference type="InterPro" id="IPR029063">
    <property type="entry name" value="SAM-dependent_MTases_sf"/>
</dbReference>
<dbReference type="GO" id="GO:0008757">
    <property type="term" value="F:S-adenosylmethionine-dependent methyltransferase activity"/>
    <property type="evidence" value="ECO:0007669"/>
    <property type="project" value="InterPro"/>
</dbReference>
<dbReference type="PANTHER" id="PTHR44068">
    <property type="entry name" value="ZGC:194242"/>
    <property type="match status" value="1"/>
</dbReference>
<dbReference type="EMBL" id="RCCT01000003">
    <property type="protein sequence ID" value="RLK07290.1"/>
    <property type="molecule type" value="Genomic_DNA"/>
</dbReference>
<name>A0A497ZF13_9RHOB</name>
<keyword evidence="4" id="KW-1185">Reference proteome</keyword>
<dbReference type="InterPro" id="IPR013216">
    <property type="entry name" value="Methyltransf_11"/>
</dbReference>
<sequence length="116" mass="13311">MTQELYDAANEISEGVNLSDKTVFLQGDSTNLSFPDNHFDGAFPVHVAMNVPEKATVYAEARRFLKPGARFRIYDILQGEGGEFCIRHLRLQNLRSVISRHPRKCPRIYWPLVSKF</sequence>
<keyword evidence="1 3" id="KW-0808">Transferase</keyword>
<accession>A0A497ZF13</accession>
<gene>
    <name evidence="3" type="ORF">CLV75_2406</name>
</gene>
<dbReference type="Gene3D" id="3.40.50.150">
    <property type="entry name" value="Vaccinia Virus protein VP39"/>
    <property type="match status" value="1"/>
</dbReference>
<evidence type="ECO:0000259" key="2">
    <source>
        <dbReference type="Pfam" id="PF08241"/>
    </source>
</evidence>
<dbReference type="PANTHER" id="PTHR44068:SF11">
    <property type="entry name" value="GERANYL DIPHOSPHATE 2-C-METHYLTRANSFERASE"/>
    <property type="match status" value="1"/>
</dbReference>